<dbReference type="GO" id="GO:0000150">
    <property type="term" value="F:DNA strand exchange activity"/>
    <property type="evidence" value="ECO:0007669"/>
    <property type="project" value="InterPro"/>
</dbReference>
<keyword evidence="3" id="KW-0233">DNA recombination</keyword>
<evidence type="ECO:0000256" key="2">
    <source>
        <dbReference type="ARBA" id="ARBA00023125"/>
    </source>
</evidence>
<dbReference type="Pfam" id="PF00239">
    <property type="entry name" value="Resolvase"/>
    <property type="match status" value="1"/>
</dbReference>
<dbReference type="PROSITE" id="PS00397">
    <property type="entry name" value="RECOMBINASES_1"/>
    <property type="match status" value="1"/>
</dbReference>
<reference evidence="7 8" key="1">
    <citation type="journal article" date="2020" name="Arch. Microbiol.">
        <title>The genome sequence of the giant phototrophic gammaproteobacterium Thiospirillum jenense gives insight into its physiological properties and phylogenetic relationships.</title>
        <authorList>
            <person name="Imhoff J.F."/>
            <person name="Meyer T.E."/>
            <person name="Kyndt J.A."/>
        </authorList>
    </citation>
    <scope>NUCLEOTIDE SEQUENCE [LARGE SCALE GENOMIC DNA]</scope>
    <source>
        <strain evidence="7 8">DSM 216</strain>
    </source>
</reference>
<name>A0A839HLT9_9GAMM</name>
<dbReference type="Gene3D" id="3.40.50.1390">
    <property type="entry name" value="Resolvase, N-terminal catalytic domain"/>
    <property type="match status" value="1"/>
</dbReference>
<dbReference type="SUPFAM" id="SSF53041">
    <property type="entry name" value="Resolvase-like"/>
    <property type="match status" value="1"/>
</dbReference>
<proteinExistence type="predicted"/>
<evidence type="ECO:0000256" key="5">
    <source>
        <dbReference type="PROSITE-ProRule" id="PRU10137"/>
    </source>
</evidence>
<dbReference type="AlphaFoldDB" id="A0A839HLT9"/>
<dbReference type="PANTHER" id="PTHR30461">
    <property type="entry name" value="DNA-INVERTASE FROM LAMBDOID PROPHAGE"/>
    <property type="match status" value="1"/>
</dbReference>
<dbReference type="CDD" id="cd03768">
    <property type="entry name" value="SR_ResInv"/>
    <property type="match status" value="1"/>
</dbReference>
<dbReference type="EMBL" id="JABVCQ010000055">
    <property type="protein sequence ID" value="MBB1127367.1"/>
    <property type="molecule type" value="Genomic_DNA"/>
</dbReference>
<sequence>MVYGYIRVSTDKQDYDNQKHGILEYCNRLKLSPVEFISETISSRVKLEERDVSRLIGSLKAGDVLVTSELSRLGRSILEVMTIFKELTEKGVVTHVIKGNFIINGTDNKIQSSVLIFAFGLSAEIERELISQRTKEALQRRKSEGVILGRKKGAIVKSKLDGKEEQIIDLVGKGVPVASIAKIFGCARGTLVNFISSRKIKAKD</sequence>
<gene>
    <name evidence="7" type="ORF">HUK38_14240</name>
</gene>
<protein>
    <submittedName>
        <fullName evidence="7">Recombinase family protein</fullName>
    </submittedName>
</protein>
<feature type="active site" description="O-(5'-phospho-DNA)-serine intermediate" evidence="4 5">
    <location>
        <position position="9"/>
    </location>
</feature>
<dbReference type="GO" id="GO:0015074">
    <property type="term" value="P:DNA integration"/>
    <property type="evidence" value="ECO:0007669"/>
    <property type="project" value="UniProtKB-KW"/>
</dbReference>
<evidence type="ECO:0000256" key="4">
    <source>
        <dbReference type="PIRSR" id="PIRSR606118-50"/>
    </source>
</evidence>
<feature type="domain" description="Resolvase/invertase-type recombinase catalytic" evidence="6">
    <location>
        <begin position="1"/>
        <end position="145"/>
    </location>
</feature>
<dbReference type="Proteomes" id="UP000548632">
    <property type="component" value="Unassembled WGS sequence"/>
</dbReference>
<comment type="caution">
    <text evidence="7">The sequence shown here is derived from an EMBL/GenBank/DDBJ whole genome shotgun (WGS) entry which is preliminary data.</text>
</comment>
<dbReference type="InterPro" id="IPR036162">
    <property type="entry name" value="Resolvase-like_N_sf"/>
</dbReference>
<dbReference type="PROSITE" id="PS51736">
    <property type="entry name" value="RECOMBINASES_3"/>
    <property type="match status" value="1"/>
</dbReference>
<keyword evidence="8" id="KW-1185">Reference proteome</keyword>
<keyword evidence="2" id="KW-0238">DNA-binding</keyword>
<accession>A0A839HLT9</accession>
<evidence type="ECO:0000256" key="3">
    <source>
        <dbReference type="ARBA" id="ARBA00023172"/>
    </source>
</evidence>
<organism evidence="7 8">
    <name type="scientific">Thiospirillum jenense</name>
    <dbReference type="NCBI Taxonomy" id="1653858"/>
    <lineage>
        <taxon>Bacteria</taxon>
        <taxon>Pseudomonadati</taxon>
        <taxon>Pseudomonadota</taxon>
        <taxon>Gammaproteobacteria</taxon>
        <taxon>Chromatiales</taxon>
        <taxon>Chromatiaceae</taxon>
        <taxon>Thiospirillum</taxon>
    </lineage>
</organism>
<dbReference type="InterPro" id="IPR050639">
    <property type="entry name" value="SSR_resolvase"/>
</dbReference>
<evidence type="ECO:0000259" key="6">
    <source>
        <dbReference type="PROSITE" id="PS51736"/>
    </source>
</evidence>
<dbReference type="GO" id="GO:0003677">
    <property type="term" value="F:DNA binding"/>
    <property type="evidence" value="ECO:0007669"/>
    <property type="project" value="UniProtKB-KW"/>
</dbReference>
<evidence type="ECO:0000313" key="8">
    <source>
        <dbReference type="Proteomes" id="UP000548632"/>
    </source>
</evidence>
<dbReference type="InterPro" id="IPR006118">
    <property type="entry name" value="Recombinase_CS"/>
</dbReference>
<dbReference type="SMART" id="SM00857">
    <property type="entry name" value="Resolvase"/>
    <property type="match status" value="1"/>
</dbReference>
<dbReference type="PANTHER" id="PTHR30461:SF19">
    <property type="entry name" value="SITE-SPECIFIC RECOMBINASE RESOLVASE FAMILY"/>
    <property type="match status" value="1"/>
</dbReference>
<keyword evidence="1" id="KW-0229">DNA integration</keyword>
<evidence type="ECO:0000256" key="1">
    <source>
        <dbReference type="ARBA" id="ARBA00022908"/>
    </source>
</evidence>
<dbReference type="InterPro" id="IPR006119">
    <property type="entry name" value="Resolv_N"/>
</dbReference>
<dbReference type="RefSeq" id="WP_182584989.1">
    <property type="nucleotide sequence ID" value="NZ_JABVCQ010000055.1"/>
</dbReference>
<evidence type="ECO:0000313" key="7">
    <source>
        <dbReference type="EMBL" id="MBB1127367.1"/>
    </source>
</evidence>